<dbReference type="eggNOG" id="COG2721">
    <property type="taxonomic scope" value="Bacteria"/>
</dbReference>
<keyword evidence="3" id="KW-1185">Reference proteome</keyword>
<proteinExistence type="predicted"/>
<dbReference type="AlphaFoldDB" id="C9KKM8"/>
<dbReference type="STRING" id="500635.MITSMUL_03728"/>
<dbReference type="InterPro" id="IPR052172">
    <property type="entry name" value="UxaA_altronate/galactarate_dh"/>
</dbReference>
<sequence>MINALKMDERDNVVTCVKEVKRGEDVVYQEGASEMSLTAEEAIPYCHKVALSDLAEGTEIIKYGESLGKLIAPVKKGHWVNDKNLKSVPRDYESELAGDDFVMQAKQSAGAPDLEPFSFLGLSPRGGAAGHPQPRPDPADVCLRQ</sequence>
<name>C9KKM8_9FIRM</name>
<dbReference type="CDD" id="cd11613">
    <property type="entry name" value="SAF_AH_GD"/>
    <property type="match status" value="1"/>
</dbReference>
<dbReference type="EMBL" id="ABWK02000009">
    <property type="protein sequence ID" value="EEX69678.1"/>
    <property type="molecule type" value="Genomic_DNA"/>
</dbReference>
<comment type="caution">
    <text evidence="2">The sequence shown here is derived from an EMBL/GenBank/DDBJ whole genome shotgun (WGS) entry which is preliminary data.</text>
</comment>
<accession>C9KKM8</accession>
<dbReference type="GO" id="GO:0019698">
    <property type="term" value="P:D-galacturonate catabolic process"/>
    <property type="evidence" value="ECO:0007669"/>
    <property type="project" value="TreeGrafter"/>
</dbReference>
<dbReference type="Proteomes" id="UP000003671">
    <property type="component" value="Unassembled WGS sequence"/>
</dbReference>
<reference evidence="2" key="1">
    <citation type="submission" date="2009-09" db="EMBL/GenBank/DDBJ databases">
        <authorList>
            <person name="Weinstock G."/>
            <person name="Sodergren E."/>
            <person name="Clifton S."/>
            <person name="Fulton L."/>
            <person name="Fulton B."/>
            <person name="Courtney L."/>
            <person name="Fronick C."/>
            <person name="Harrison M."/>
            <person name="Strong C."/>
            <person name="Farmer C."/>
            <person name="Delahaunty K."/>
            <person name="Markovic C."/>
            <person name="Hall O."/>
            <person name="Minx P."/>
            <person name="Tomlinson C."/>
            <person name="Mitreva M."/>
            <person name="Nelson J."/>
            <person name="Hou S."/>
            <person name="Wollam A."/>
            <person name="Pepin K.H."/>
            <person name="Johnson M."/>
            <person name="Bhonagiri V."/>
            <person name="Nash W.E."/>
            <person name="Warren W."/>
            <person name="Chinwalla A."/>
            <person name="Mardis E.R."/>
            <person name="Wilson R.K."/>
        </authorList>
    </citation>
    <scope>NUCLEOTIDE SEQUENCE [LARGE SCALE GENOMIC DNA]</scope>
    <source>
        <strain evidence="2">DSM 20544</strain>
    </source>
</reference>
<organism evidence="2 3">
    <name type="scientific">Mitsuokella multacida DSM 20544</name>
    <dbReference type="NCBI Taxonomy" id="500635"/>
    <lineage>
        <taxon>Bacteria</taxon>
        <taxon>Bacillati</taxon>
        <taxon>Bacillota</taxon>
        <taxon>Negativicutes</taxon>
        <taxon>Selenomonadales</taxon>
        <taxon>Selenomonadaceae</taxon>
        <taxon>Mitsuokella</taxon>
    </lineage>
</organism>
<dbReference type="PATRIC" id="fig|500635.8.peg.1102"/>
<gene>
    <name evidence="2" type="ORF">MITSMUL_03728</name>
</gene>
<dbReference type="Gene3D" id="2.30.130.110">
    <property type="match status" value="1"/>
</dbReference>
<dbReference type="GeneID" id="93480871"/>
<dbReference type="RefSeq" id="WP_005839959.1">
    <property type="nucleotide sequence ID" value="NZ_GG697141.2"/>
</dbReference>
<evidence type="ECO:0000313" key="3">
    <source>
        <dbReference type="Proteomes" id="UP000003671"/>
    </source>
</evidence>
<protein>
    <submittedName>
        <fullName evidence="2">Uncharacterized protein</fullName>
    </submittedName>
</protein>
<dbReference type="InterPro" id="IPR044144">
    <property type="entry name" value="SAF_UxaA/GarD"/>
</dbReference>
<dbReference type="PANTHER" id="PTHR30536:SF5">
    <property type="entry name" value="ALTRONATE DEHYDRATASE"/>
    <property type="match status" value="1"/>
</dbReference>
<evidence type="ECO:0000256" key="1">
    <source>
        <dbReference type="SAM" id="MobiDB-lite"/>
    </source>
</evidence>
<feature type="region of interest" description="Disordered" evidence="1">
    <location>
        <begin position="114"/>
        <end position="145"/>
    </location>
</feature>
<dbReference type="HOGENOM" id="CLU_1784681_0_0_9"/>
<evidence type="ECO:0000313" key="2">
    <source>
        <dbReference type="EMBL" id="EEX69678.1"/>
    </source>
</evidence>
<dbReference type="PANTHER" id="PTHR30536">
    <property type="entry name" value="ALTRONATE/GALACTARATE DEHYDRATASE"/>
    <property type="match status" value="1"/>
</dbReference>